<accession>A0ABS9Q3I7</accession>
<evidence type="ECO:0000313" key="4">
    <source>
        <dbReference type="Proteomes" id="UP001521931"/>
    </source>
</evidence>
<keyword evidence="3" id="KW-0378">Hydrolase</keyword>
<dbReference type="GO" id="GO:0016787">
    <property type="term" value="F:hydrolase activity"/>
    <property type="evidence" value="ECO:0007669"/>
    <property type="project" value="UniProtKB-KW"/>
</dbReference>
<dbReference type="SUPFAM" id="SSF53474">
    <property type="entry name" value="alpha/beta-Hydrolases"/>
    <property type="match status" value="1"/>
</dbReference>
<dbReference type="InterPro" id="IPR010427">
    <property type="entry name" value="DUF1023"/>
</dbReference>
<evidence type="ECO:0000256" key="1">
    <source>
        <dbReference type="SAM" id="MobiDB-lite"/>
    </source>
</evidence>
<evidence type="ECO:0000313" key="3">
    <source>
        <dbReference type="EMBL" id="MCG7322433.1"/>
    </source>
</evidence>
<sequence>MEEGVETPGEGVRPGGDAGTGPLTLEAGLLAAAQSLEQAVAAATSAHLHLTEALAAERTWARPGDAVLDEILTRRTDVGLYAAGLLVDQLRTEARTAASRYPRLGLAGEDVLPIPRDEAPDVVAAWWRDLDAGDREEVLRRHAPWVGRADGLPTAVRHTANLQVLEAEIARRSRELDVDTGAPADEATVEEERDLRGLLKLRALFSDPELLAEVPEGLAQVSTPPSRRFLYLLDARSYPLRTAIALGDPDTATHLVVHVPGTTTTVDLRLYREATWMSWLRDETVRLLGPDARVAVIDWIGYQAPYDIATRKALGDTGMRVLVPGEASDPRYAREAADHLARTLEGVREIAPAGARIVASGHSYGASAMGLALAQLAARHHHVVDAAMTAGAPGIFASRLSDLGLAPGTLYACVAPGDLIGILGIFGGEVLRIPGVHQLSPLARRVVYPDGTWTVLRPPVGHEQYYHRGTASLLHLAAVVADDQPRIKLTSRPWAMLTGGSSSASDPGDAGEAVQ</sequence>
<comment type="caution">
    <text evidence="3">The sequence shown here is derived from an EMBL/GenBank/DDBJ whole genome shotgun (WGS) entry which is preliminary data.</text>
</comment>
<dbReference type="Pfam" id="PF06259">
    <property type="entry name" value="Abhydrolase_8"/>
    <property type="match status" value="1"/>
</dbReference>
<gene>
    <name evidence="3" type="ORF">MHL29_11145</name>
</gene>
<dbReference type="Proteomes" id="UP001521931">
    <property type="component" value="Unassembled WGS sequence"/>
</dbReference>
<dbReference type="RefSeq" id="WP_239264688.1">
    <property type="nucleotide sequence ID" value="NZ_DAMCTM010000004.1"/>
</dbReference>
<name>A0ABS9Q3I7_9MICO</name>
<dbReference type="EMBL" id="JAKRCV010000035">
    <property type="protein sequence ID" value="MCG7322433.1"/>
    <property type="molecule type" value="Genomic_DNA"/>
</dbReference>
<reference evidence="3 4" key="1">
    <citation type="submission" date="2022-02" db="EMBL/GenBank/DDBJ databases">
        <title>Uncovering new skin microbiome diversity through culturing and metagenomics.</title>
        <authorList>
            <person name="Conlan S."/>
            <person name="Deming C."/>
            <person name="Nisc Comparative Sequencing Program N."/>
            <person name="Segre J.A."/>
        </authorList>
    </citation>
    <scope>NUCLEOTIDE SEQUENCE [LARGE SCALE GENOMIC DNA]</scope>
    <source>
        <strain evidence="3 4">ACRQZ</strain>
    </source>
</reference>
<feature type="domain" description="DUF1023" evidence="2">
    <location>
        <begin position="241"/>
        <end position="420"/>
    </location>
</feature>
<dbReference type="InterPro" id="IPR029058">
    <property type="entry name" value="AB_hydrolase_fold"/>
</dbReference>
<proteinExistence type="predicted"/>
<organism evidence="3 4">
    <name type="scientific">Arsenicicoccus bolidensis</name>
    <dbReference type="NCBI Taxonomy" id="229480"/>
    <lineage>
        <taxon>Bacteria</taxon>
        <taxon>Bacillati</taxon>
        <taxon>Actinomycetota</taxon>
        <taxon>Actinomycetes</taxon>
        <taxon>Micrococcales</taxon>
        <taxon>Intrasporangiaceae</taxon>
        <taxon>Arsenicicoccus</taxon>
    </lineage>
</organism>
<feature type="region of interest" description="Disordered" evidence="1">
    <location>
        <begin position="1"/>
        <end position="20"/>
    </location>
</feature>
<keyword evidence="4" id="KW-1185">Reference proteome</keyword>
<protein>
    <submittedName>
        <fullName evidence="3">Alpha/beta hydrolase family protein</fullName>
    </submittedName>
</protein>
<evidence type="ECO:0000259" key="2">
    <source>
        <dbReference type="Pfam" id="PF06259"/>
    </source>
</evidence>